<reference evidence="2 3" key="1">
    <citation type="journal article" date="2019" name="G3 (Bethesda)">
        <title>Sequencing of a Wild Apple (Malus baccata) Genome Unravels the Differences Between Cultivated and Wild Apple Species Regarding Disease Resistance and Cold Tolerance.</title>
        <authorList>
            <person name="Chen X."/>
        </authorList>
    </citation>
    <scope>NUCLEOTIDE SEQUENCE [LARGE SCALE GENOMIC DNA]</scope>
    <source>
        <strain evidence="3">cv. Shandingzi</strain>
        <tissue evidence="2">Leaves</tissue>
    </source>
</reference>
<organism evidence="2 3">
    <name type="scientific">Malus baccata</name>
    <name type="common">Siberian crab apple</name>
    <name type="synonym">Pyrus baccata</name>
    <dbReference type="NCBI Taxonomy" id="106549"/>
    <lineage>
        <taxon>Eukaryota</taxon>
        <taxon>Viridiplantae</taxon>
        <taxon>Streptophyta</taxon>
        <taxon>Embryophyta</taxon>
        <taxon>Tracheophyta</taxon>
        <taxon>Spermatophyta</taxon>
        <taxon>Magnoliopsida</taxon>
        <taxon>eudicotyledons</taxon>
        <taxon>Gunneridae</taxon>
        <taxon>Pentapetalae</taxon>
        <taxon>rosids</taxon>
        <taxon>fabids</taxon>
        <taxon>Rosales</taxon>
        <taxon>Rosaceae</taxon>
        <taxon>Amygdaloideae</taxon>
        <taxon>Maleae</taxon>
        <taxon>Malus</taxon>
    </lineage>
</organism>
<sequence>MFPLMEKRKECAVEQEVDHNKTPLSGLIHEGIVLLLDHVRFARGLRNAVGESDGGGEEHGEKHGGAVERDAFPGGVTNGSNEATIRKDRVVQIAIRI</sequence>
<evidence type="ECO:0000313" key="3">
    <source>
        <dbReference type="Proteomes" id="UP000315295"/>
    </source>
</evidence>
<feature type="region of interest" description="Disordered" evidence="1">
    <location>
        <begin position="48"/>
        <end position="80"/>
    </location>
</feature>
<protein>
    <submittedName>
        <fullName evidence="2">Uncharacterized protein</fullName>
    </submittedName>
</protein>
<accession>A0A540NSW4</accession>
<gene>
    <name evidence="2" type="ORF">C1H46_000051</name>
</gene>
<evidence type="ECO:0000313" key="2">
    <source>
        <dbReference type="EMBL" id="TQE14132.1"/>
    </source>
</evidence>
<proteinExistence type="predicted"/>
<comment type="caution">
    <text evidence="2">The sequence shown here is derived from an EMBL/GenBank/DDBJ whole genome shotgun (WGS) entry which is preliminary data.</text>
</comment>
<dbReference type="Proteomes" id="UP000315295">
    <property type="component" value="Unassembled WGS sequence"/>
</dbReference>
<name>A0A540NSW4_MALBA</name>
<dbReference type="AlphaFoldDB" id="A0A540NSW4"/>
<feature type="compositionally biased region" description="Basic and acidic residues" evidence="1">
    <location>
        <begin position="56"/>
        <end position="71"/>
    </location>
</feature>
<keyword evidence="3" id="KW-1185">Reference proteome</keyword>
<evidence type="ECO:0000256" key="1">
    <source>
        <dbReference type="SAM" id="MobiDB-lite"/>
    </source>
</evidence>
<dbReference type="EMBL" id="VIEB01000005">
    <property type="protein sequence ID" value="TQE14132.1"/>
    <property type="molecule type" value="Genomic_DNA"/>
</dbReference>